<evidence type="ECO:0000313" key="1">
    <source>
        <dbReference type="EMBL" id="PNR49879.1"/>
    </source>
</evidence>
<dbReference type="EnsemblPlants" id="Pp3c8_18900V3.2">
    <property type="protein sequence ID" value="Pp3c8_18900V3.2"/>
    <property type="gene ID" value="Pp3c8_18900"/>
</dbReference>
<reference evidence="1 3" key="1">
    <citation type="journal article" date="2008" name="Science">
        <title>The Physcomitrella genome reveals evolutionary insights into the conquest of land by plants.</title>
        <authorList>
            <person name="Rensing S."/>
            <person name="Lang D."/>
            <person name="Zimmer A."/>
            <person name="Terry A."/>
            <person name="Salamov A."/>
            <person name="Shapiro H."/>
            <person name="Nishiyama T."/>
            <person name="Perroud P.-F."/>
            <person name="Lindquist E."/>
            <person name="Kamisugi Y."/>
            <person name="Tanahashi T."/>
            <person name="Sakakibara K."/>
            <person name="Fujita T."/>
            <person name="Oishi K."/>
            <person name="Shin-I T."/>
            <person name="Kuroki Y."/>
            <person name="Toyoda A."/>
            <person name="Suzuki Y."/>
            <person name="Hashimoto A."/>
            <person name="Yamaguchi K."/>
            <person name="Sugano A."/>
            <person name="Kohara Y."/>
            <person name="Fujiyama A."/>
            <person name="Anterola A."/>
            <person name="Aoki S."/>
            <person name="Ashton N."/>
            <person name="Barbazuk W.B."/>
            <person name="Barker E."/>
            <person name="Bennetzen J."/>
            <person name="Bezanilla M."/>
            <person name="Blankenship R."/>
            <person name="Cho S.H."/>
            <person name="Dutcher S."/>
            <person name="Estelle M."/>
            <person name="Fawcett J.A."/>
            <person name="Gundlach H."/>
            <person name="Hanada K."/>
            <person name="Heyl A."/>
            <person name="Hicks K.A."/>
            <person name="Hugh J."/>
            <person name="Lohr M."/>
            <person name="Mayer K."/>
            <person name="Melkozernov A."/>
            <person name="Murata T."/>
            <person name="Nelson D."/>
            <person name="Pils B."/>
            <person name="Prigge M."/>
            <person name="Reiss B."/>
            <person name="Renner T."/>
            <person name="Rombauts S."/>
            <person name="Rushton P."/>
            <person name="Sanderfoot A."/>
            <person name="Schween G."/>
            <person name="Shiu S.-H."/>
            <person name="Stueber K."/>
            <person name="Theodoulou F.L."/>
            <person name="Tu H."/>
            <person name="Van de Peer Y."/>
            <person name="Verrier P.J."/>
            <person name="Waters E."/>
            <person name="Wood A."/>
            <person name="Yang L."/>
            <person name="Cove D."/>
            <person name="Cuming A."/>
            <person name="Hasebe M."/>
            <person name="Lucas S."/>
            <person name="Mishler D.B."/>
            <person name="Reski R."/>
            <person name="Grigoriev I."/>
            <person name="Quatrano R.S."/>
            <person name="Boore J.L."/>
        </authorList>
    </citation>
    <scope>NUCLEOTIDE SEQUENCE [LARGE SCALE GENOMIC DNA]</scope>
    <source>
        <strain evidence="2 3">cv. Gransden 2004</strain>
    </source>
</reference>
<dbReference type="Gramene" id="Pp3c8_18900V3.2">
    <property type="protein sequence ID" value="Pp3c8_18900V3.2"/>
    <property type="gene ID" value="Pp3c8_18900"/>
</dbReference>
<dbReference type="STRING" id="3218.A0A2K1K7X1"/>
<keyword evidence="3" id="KW-1185">Reference proteome</keyword>
<name>A0A2K1K7X1_PHYPA</name>
<organism evidence="1">
    <name type="scientific">Physcomitrium patens</name>
    <name type="common">Spreading-leaved earth moss</name>
    <name type="synonym">Physcomitrella patens</name>
    <dbReference type="NCBI Taxonomy" id="3218"/>
    <lineage>
        <taxon>Eukaryota</taxon>
        <taxon>Viridiplantae</taxon>
        <taxon>Streptophyta</taxon>
        <taxon>Embryophyta</taxon>
        <taxon>Bryophyta</taxon>
        <taxon>Bryophytina</taxon>
        <taxon>Bryopsida</taxon>
        <taxon>Funariidae</taxon>
        <taxon>Funariales</taxon>
        <taxon>Funariaceae</taxon>
        <taxon>Physcomitrium</taxon>
    </lineage>
</organism>
<reference evidence="2" key="3">
    <citation type="submission" date="2020-12" db="UniProtKB">
        <authorList>
            <consortium name="EnsemblPlants"/>
        </authorList>
    </citation>
    <scope>IDENTIFICATION</scope>
</reference>
<dbReference type="KEGG" id="ppp:112285354"/>
<dbReference type="AlphaFoldDB" id="A0A2K1K7X1"/>
<protein>
    <recommendedName>
        <fullName evidence="4">Sfi1 spindle body domain-containing protein</fullName>
    </recommendedName>
</protein>
<dbReference type="Proteomes" id="UP000006727">
    <property type="component" value="Chromosome 8"/>
</dbReference>
<evidence type="ECO:0000313" key="2">
    <source>
        <dbReference type="EnsemblPlants" id="Pp3c8_18900V3.1"/>
    </source>
</evidence>
<dbReference type="RefSeq" id="XP_024381860.1">
    <property type="nucleotide sequence ID" value="XM_024526092.2"/>
</dbReference>
<dbReference type="Gramene" id="Pp3c8_18900V3.1">
    <property type="protein sequence ID" value="Pp3c8_18900V3.1"/>
    <property type="gene ID" value="Pp3c8_18900"/>
</dbReference>
<evidence type="ECO:0000313" key="3">
    <source>
        <dbReference type="Proteomes" id="UP000006727"/>
    </source>
</evidence>
<reference evidence="1 3" key="2">
    <citation type="journal article" date="2018" name="Plant J.">
        <title>The Physcomitrella patens chromosome-scale assembly reveals moss genome structure and evolution.</title>
        <authorList>
            <person name="Lang D."/>
            <person name="Ullrich K.K."/>
            <person name="Murat F."/>
            <person name="Fuchs J."/>
            <person name="Jenkins J."/>
            <person name="Haas F.B."/>
            <person name="Piednoel M."/>
            <person name="Gundlach H."/>
            <person name="Van Bel M."/>
            <person name="Meyberg R."/>
            <person name="Vives C."/>
            <person name="Morata J."/>
            <person name="Symeonidi A."/>
            <person name="Hiss M."/>
            <person name="Muchero W."/>
            <person name="Kamisugi Y."/>
            <person name="Saleh O."/>
            <person name="Blanc G."/>
            <person name="Decker E.L."/>
            <person name="van Gessel N."/>
            <person name="Grimwood J."/>
            <person name="Hayes R.D."/>
            <person name="Graham S.W."/>
            <person name="Gunter L.E."/>
            <person name="McDaniel S.F."/>
            <person name="Hoernstein S.N.W."/>
            <person name="Larsson A."/>
            <person name="Li F.W."/>
            <person name="Perroud P.F."/>
            <person name="Phillips J."/>
            <person name="Ranjan P."/>
            <person name="Rokshar D.S."/>
            <person name="Rothfels C.J."/>
            <person name="Schneider L."/>
            <person name="Shu S."/>
            <person name="Stevenson D.W."/>
            <person name="Thummler F."/>
            <person name="Tillich M."/>
            <person name="Villarreal Aguilar J.C."/>
            <person name="Widiez T."/>
            <person name="Wong G.K."/>
            <person name="Wymore A."/>
            <person name="Zhang Y."/>
            <person name="Zimmer A.D."/>
            <person name="Quatrano R.S."/>
            <person name="Mayer K.F.X."/>
            <person name="Goodstein D."/>
            <person name="Casacuberta J.M."/>
            <person name="Vandepoele K."/>
            <person name="Reski R."/>
            <person name="Cuming A.C."/>
            <person name="Tuskan G.A."/>
            <person name="Maumus F."/>
            <person name="Salse J."/>
            <person name="Schmutz J."/>
            <person name="Rensing S.A."/>
        </authorList>
    </citation>
    <scope>NUCLEOTIDE SEQUENCE [LARGE SCALE GENOMIC DNA]</scope>
    <source>
        <strain evidence="2 3">cv. Gransden 2004</strain>
    </source>
</reference>
<dbReference type="PaxDb" id="3218-PP1S122_150V6.1"/>
<proteinExistence type="predicted"/>
<dbReference type="OrthoDB" id="1926056at2759"/>
<accession>A0A2K1K7X1</accession>
<evidence type="ECO:0008006" key="4">
    <source>
        <dbReference type="Google" id="ProtNLM"/>
    </source>
</evidence>
<dbReference type="RefSeq" id="XP_073391981.1">
    <property type="nucleotide sequence ID" value="XM_073535880.1"/>
</dbReference>
<sequence>MPSSSSTLYSTRAGRCGNNGLSDADSDSLANAESRAQEQHERRLARIVADQWMHVSRKRLEAAWCAQMVNCWRDVCTESRWVRSQTYFADKHHTYQKFMKAFNALREGSRTKWKNQLAAAKFHKEVLEKKTLRGLFKAQQSRKQQHKQLYLAKAFKAVKHYHEKKKLLRCMYNGAQIFHGTSLKRHALNCLSNHHQRVKLESSREATASCHWKKFTRSNVLKRWGTIACRIAKAKKQIDESRTVFLKGLQKRCMENWYLVTNERKRAIQSKFVQAYQEVKKSRQKRTLKVWSQWHREKQLRRLKSEQIATMHSGRTSAAVTKAWQDYAREKGKGRAKSSIAFSFRRKQVLLDAIAVWKAYQAKKERAGAAALKALVHLKQNLAQKSMDSWKPWHEKQMSKKKGREEALNIYKYRLQRWACERILAVGLMLQALRLQSRMRKQSMSFASAYMKVAPYARKWWYLSQRRSNLRRAILHPKEAGSPKVIQKKEIPLASSEQPVMQEILLRIGIERDGLKIQHERPAPLLVDMNNTHERPQPRGRMLLSPPSSIPAEVPLVPASPAVKERPAARRPAFLTVHIPSS</sequence>
<dbReference type="EnsemblPlants" id="Pp3c8_18900V3.1">
    <property type="protein sequence ID" value="Pp3c8_18900V3.1"/>
    <property type="gene ID" value="Pp3c8_18900"/>
</dbReference>
<dbReference type="EMBL" id="ABEU02000008">
    <property type="protein sequence ID" value="PNR49879.1"/>
    <property type="molecule type" value="Genomic_DNA"/>
</dbReference>
<gene>
    <name evidence="2" type="primary">LOC112285354</name>
    <name evidence="1" type="ORF">PHYPA_011775</name>
</gene>
<dbReference type="GeneID" id="112285354"/>